<dbReference type="InterPro" id="IPR003137">
    <property type="entry name" value="PA_domain"/>
</dbReference>
<keyword evidence="8" id="KW-0645">Protease</keyword>
<evidence type="ECO:0000259" key="21">
    <source>
        <dbReference type="Pfam" id="PF02225"/>
    </source>
</evidence>
<comment type="subunit">
    <text evidence="19">Homodimer. The monomeric form is inactive while the homodimer is active.</text>
</comment>
<evidence type="ECO:0000313" key="23">
    <source>
        <dbReference type="EMBL" id="OZI52097.1"/>
    </source>
</evidence>
<evidence type="ECO:0000256" key="8">
    <source>
        <dbReference type="ARBA" id="ARBA00022670"/>
    </source>
</evidence>
<sequence>MQAWLEAAAADAALMNDFETLCAFGGRMSGSGQDDAAMAWALDRLRSIAPHISHVHVPYDGWRCLEATLALGDTALPVRALLRSQSTPDGGLEAEVIDLGRGRPDDFARVGDAVRGKIALVRHEFPFTGDHVHRRRKYDAAVQAGAVGFLIANNVPGQGVLSGSSGRARGTVGIPAAYTDYESAQRLSAACAQGQARVRLVLRGEELDGAQASVGIAEIPGGRDGVVVISAHMDGHDLGTSALDNATGVAAALAAARALAERVGPNTPSLRICFFCAEEWALTGSARYLADMDPAERERIKIDINLDTVAGDMSLTALISDFPMLERVVAKASAAAAVPVGTWLPLMPNSDHANFARHGIPALRLTAGFGKPESRVNRILSAGDVPGIIEERELRQAVAVTCALAEVALKMSDADLAGLAAR</sequence>
<evidence type="ECO:0000256" key="4">
    <source>
        <dbReference type="ARBA" id="ARBA00004613"/>
    </source>
</evidence>
<evidence type="ECO:0000256" key="5">
    <source>
        <dbReference type="ARBA" id="ARBA00014116"/>
    </source>
</evidence>
<keyword evidence="11" id="KW-0378">Hydrolase</keyword>
<accession>A0A261TS58</accession>
<keyword evidence="15" id="KW-0482">Metalloprotease</keyword>
<dbReference type="GO" id="GO:0006508">
    <property type="term" value="P:proteolysis"/>
    <property type="evidence" value="ECO:0007669"/>
    <property type="project" value="UniProtKB-KW"/>
</dbReference>
<keyword evidence="14" id="KW-0333">Golgi apparatus</keyword>
<dbReference type="Gene3D" id="3.50.30.30">
    <property type="match status" value="1"/>
</dbReference>
<feature type="domain" description="PA" evidence="21">
    <location>
        <begin position="102"/>
        <end position="187"/>
    </location>
</feature>
<evidence type="ECO:0000256" key="7">
    <source>
        <dbReference type="ARBA" id="ARBA00022645"/>
    </source>
</evidence>
<keyword evidence="18" id="KW-0458">Lysosome</keyword>
<evidence type="ECO:0000256" key="13">
    <source>
        <dbReference type="ARBA" id="ARBA00022833"/>
    </source>
</evidence>
<evidence type="ECO:0000256" key="1">
    <source>
        <dbReference type="ARBA" id="ARBA00004240"/>
    </source>
</evidence>
<dbReference type="GO" id="GO:0046872">
    <property type="term" value="F:metal ion binding"/>
    <property type="evidence" value="ECO:0007669"/>
    <property type="project" value="UniProtKB-KW"/>
</dbReference>
<evidence type="ECO:0000313" key="24">
    <source>
        <dbReference type="Proteomes" id="UP000216913"/>
    </source>
</evidence>
<dbReference type="GO" id="GO:0005764">
    <property type="term" value="C:lysosome"/>
    <property type="evidence" value="ECO:0007669"/>
    <property type="project" value="UniProtKB-SubCell"/>
</dbReference>
<keyword evidence="16" id="KW-0865">Zymogen</keyword>
<dbReference type="Proteomes" id="UP000216913">
    <property type="component" value="Unassembled WGS sequence"/>
</dbReference>
<evidence type="ECO:0000256" key="17">
    <source>
        <dbReference type="ARBA" id="ARBA00023180"/>
    </source>
</evidence>
<keyword evidence="17" id="KW-0325">Glycoprotein</keyword>
<name>A0A261TS58_9BORD</name>
<dbReference type="Pfam" id="PF02225">
    <property type="entry name" value="PA"/>
    <property type="match status" value="1"/>
</dbReference>
<dbReference type="OrthoDB" id="9778250at2"/>
<dbReference type="InterPro" id="IPR007484">
    <property type="entry name" value="Peptidase_M28"/>
</dbReference>
<organism evidence="23 24">
    <name type="scientific">Bordetella genomosp. 5</name>
    <dbReference type="NCBI Taxonomy" id="1395608"/>
    <lineage>
        <taxon>Bacteria</taxon>
        <taxon>Pseudomonadati</taxon>
        <taxon>Pseudomonadota</taxon>
        <taxon>Betaproteobacteria</taxon>
        <taxon>Burkholderiales</taxon>
        <taxon>Alcaligenaceae</taxon>
        <taxon>Bordetella</taxon>
    </lineage>
</organism>
<dbReference type="InterPro" id="IPR039866">
    <property type="entry name" value="CPQ"/>
</dbReference>
<comment type="subcellular location">
    <subcellularLocation>
        <location evidence="1">Endoplasmic reticulum</location>
    </subcellularLocation>
    <subcellularLocation>
        <location evidence="3">Golgi apparatus</location>
    </subcellularLocation>
    <subcellularLocation>
        <location evidence="2">Lysosome</location>
    </subcellularLocation>
    <subcellularLocation>
        <location evidence="4">Secreted</location>
    </subcellularLocation>
</comment>
<evidence type="ECO:0000256" key="14">
    <source>
        <dbReference type="ARBA" id="ARBA00023034"/>
    </source>
</evidence>
<evidence type="ECO:0000256" key="20">
    <source>
        <dbReference type="ARBA" id="ARBA00033328"/>
    </source>
</evidence>
<keyword evidence="13" id="KW-0862">Zinc</keyword>
<dbReference type="RefSeq" id="WP_094800055.1">
    <property type="nucleotide sequence ID" value="NZ_NEVN01000006.1"/>
</dbReference>
<evidence type="ECO:0000256" key="12">
    <source>
        <dbReference type="ARBA" id="ARBA00022824"/>
    </source>
</evidence>
<evidence type="ECO:0000256" key="18">
    <source>
        <dbReference type="ARBA" id="ARBA00023228"/>
    </source>
</evidence>
<keyword evidence="6" id="KW-0964">Secreted</keyword>
<dbReference type="GO" id="GO:0070573">
    <property type="term" value="F:metallodipeptidase activity"/>
    <property type="evidence" value="ECO:0007669"/>
    <property type="project" value="InterPro"/>
</dbReference>
<dbReference type="GO" id="GO:0004180">
    <property type="term" value="F:carboxypeptidase activity"/>
    <property type="evidence" value="ECO:0007669"/>
    <property type="project" value="UniProtKB-KW"/>
</dbReference>
<protein>
    <recommendedName>
        <fullName evidence="5">Carboxypeptidase Q</fullName>
    </recommendedName>
    <alternativeName>
        <fullName evidence="20">Plasma glutamate carboxypeptidase</fullName>
    </alternativeName>
</protein>
<evidence type="ECO:0000256" key="19">
    <source>
        <dbReference type="ARBA" id="ARBA00025833"/>
    </source>
</evidence>
<evidence type="ECO:0000256" key="6">
    <source>
        <dbReference type="ARBA" id="ARBA00022525"/>
    </source>
</evidence>
<dbReference type="PANTHER" id="PTHR12053:SF3">
    <property type="entry name" value="CARBOXYPEPTIDASE Q"/>
    <property type="match status" value="1"/>
</dbReference>
<dbReference type="GO" id="GO:0005576">
    <property type="term" value="C:extracellular region"/>
    <property type="evidence" value="ECO:0007669"/>
    <property type="project" value="UniProtKB-SubCell"/>
</dbReference>
<keyword evidence="24" id="KW-1185">Reference proteome</keyword>
<dbReference type="EMBL" id="NEVP01000006">
    <property type="protein sequence ID" value="OZI52097.1"/>
    <property type="molecule type" value="Genomic_DNA"/>
</dbReference>
<proteinExistence type="predicted"/>
<dbReference type="AlphaFoldDB" id="A0A261TS58"/>
<keyword evidence="7" id="KW-0121">Carboxypeptidase</keyword>
<dbReference type="InterPro" id="IPR046450">
    <property type="entry name" value="PA_dom_sf"/>
</dbReference>
<evidence type="ECO:0000256" key="2">
    <source>
        <dbReference type="ARBA" id="ARBA00004371"/>
    </source>
</evidence>
<evidence type="ECO:0000259" key="22">
    <source>
        <dbReference type="Pfam" id="PF04389"/>
    </source>
</evidence>
<evidence type="ECO:0000256" key="10">
    <source>
        <dbReference type="ARBA" id="ARBA00022729"/>
    </source>
</evidence>
<dbReference type="SUPFAM" id="SSF53187">
    <property type="entry name" value="Zn-dependent exopeptidases"/>
    <property type="match status" value="1"/>
</dbReference>
<feature type="domain" description="Peptidase M28" evidence="22">
    <location>
        <begin position="216"/>
        <end position="365"/>
    </location>
</feature>
<evidence type="ECO:0000256" key="3">
    <source>
        <dbReference type="ARBA" id="ARBA00004555"/>
    </source>
</evidence>
<reference evidence="23 24" key="1">
    <citation type="submission" date="2017-05" db="EMBL/GenBank/DDBJ databases">
        <title>Complete and WGS of Bordetella genogroups.</title>
        <authorList>
            <person name="Spilker T."/>
            <person name="LiPuma J."/>
        </authorList>
    </citation>
    <scope>NUCLEOTIDE SEQUENCE [LARGE SCALE GENOMIC DNA]</scope>
    <source>
        <strain evidence="23 24">AU10456</strain>
    </source>
</reference>
<dbReference type="Pfam" id="PF04389">
    <property type="entry name" value="Peptidase_M28"/>
    <property type="match status" value="1"/>
</dbReference>
<dbReference type="Gene3D" id="3.40.630.10">
    <property type="entry name" value="Zn peptidases"/>
    <property type="match status" value="1"/>
</dbReference>
<evidence type="ECO:0000256" key="11">
    <source>
        <dbReference type="ARBA" id="ARBA00022801"/>
    </source>
</evidence>
<evidence type="ECO:0000256" key="16">
    <source>
        <dbReference type="ARBA" id="ARBA00023145"/>
    </source>
</evidence>
<keyword evidence="10" id="KW-0732">Signal</keyword>
<keyword evidence="12" id="KW-0256">Endoplasmic reticulum</keyword>
<evidence type="ECO:0000256" key="15">
    <source>
        <dbReference type="ARBA" id="ARBA00023049"/>
    </source>
</evidence>
<evidence type="ECO:0000256" key="9">
    <source>
        <dbReference type="ARBA" id="ARBA00022723"/>
    </source>
</evidence>
<keyword evidence="9" id="KW-0479">Metal-binding</keyword>
<gene>
    <name evidence="23" type="ORF">CAL25_11425</name>
</gene>
<comment type="caution">
    <text evidence="23">The sequence shown here is derived from an EMBL/GenBank/DDBJ whole genome shotgun (WGS) entry which is preliminary data.</text>
</comment>
<dbReference type="SUPFAM" id="SSF52025">
    <property type="entry name" value="PA domain"/>
    <property type="match status" value="1"/>
</dbReference>
<dbReference type="PANTHER" id="PTHR12053">
    <property type="entry name" value="PROTEASE FAMILY M28 PLASMA GLUTAMATE CARBOXYPEPTIDASE-RELATED"/>
    <property type="match status" value="1"/>
</dbReference>